<feature type="domain" description="Heterokaryon incompatibility" evidence="1">
    <location>
        <begin position="184"/>
        <end position="332"/>
    </location>
</feature>
<dbReference type="Proteomes" id="UP000270230">
    <property type="component" value="Unassembled WGS sequence"/>
</dbReference>
<dbReference type="VEuPathDB" id="FungiDB:BTJ68_05094"/>
<gene>
    <name evidence="2" type="ORF">D0865_05556</name>
</gene>
<evidence type="ECO:0000259" key="1">
    <source>
        <dbReference type="Pfam" id="PF06985"/>
    </source>
</evidence>
<dbReference type="InterPro" id="IPR010730">
    <property type="entry name" value="HET"/>
</dbReference>
<dbReference type="AlphaFoldDB" id="A0A3M7CLN6"/>
<name>A0A3M7CLN6_HORWE</name>
<proteinExistence type="predicted"/>
<reference evidence="2 3" key="1">
    <citation type="journal article" date="2018" name="BMC Genomics">
        <title>Genomic evidence for intraspecific hybridization in a clonal and extremely halotolerant yeast.</title>
        <authorList>
            <person name="Gostincar C."/>
            <person name="Stajich J.E."/>
            <person name="Zupancic J."/>
            <person name="Zalar P."/>
            <person name="Gunde-Cimerman N."/>
        </authorList>
    </citation>
    <scope>NUCLEOTIDE SEQUENCE [LARGE SCALE GENOMIC DNA]</scope>
    <source>
        <strain evidence="2 3">EXF-151</strain>
    </source>
</reference>
<dbReference type="OrthoDB" id="5362512at2759"/>
<dbReference type="PANTHER" id="PTHR33112">
    <property type="entry name" value="DOMAIN PROTEIN, PUTATIVE-RELATED"/>
    <property type="match status" value="1"/>
</dbReference>
<organism evidence="2 3">
    <name type="scientific">Hortaea werneckii</name>
    <name type="common">Black yeast</name>
    <name type="synonym">Cladosporium werneckii</name>
    <dbReference type="NCBI Taxonomy" id="91943"/>
    <lineage>
        <taxon>Eukaryota</taxon>
        <taxon>Fungi</taxon>
        <taxon>Dikarya</taxon>
        <taxon>Ascomycota</taxon>
        <taxon>Pezizomycotina</taxon>
        <taxon>Dothideomycetes</taxon>
        <taxon>Dothideomycetidae</taxon>
        <taxon>Mycosphaerellales</taxon>
        <taxon>Teratosphaeriaceae</taxon>
        <taxon>Hortaea</taxon>
    </lineage>
</organism>
<evidence type="ECO:0000313" key="3">
    <source>
        <dbReference type="Proteomes" id="UP000270230"/>
    </source>
</evidence>
<accession>A0A3M7CLN6</accession>
<comment type="caution">
    <text evidence="2">The sequence shown here is derived from an EMBL/GenBank/DDBJ whole genome shotgun (WGS) entry which is preliminary data.</text>
</comment>
<dbReference type="Pfam" id="PF06985">
    <property type="entry name" value="HET"/>
    <property type="match status" value="1"/>
</dbReference>
<evidence type="ECO:0000313" key="2">
    <source>
        <dbReference type="EMBL" id="RMY52874.1"/>
    </source>
</evidence>
<dbReference type="EMBL" id="QWIN01000373">
    <property type="protein sequence ID" value="RMY52874.1"/>
    <property type="molecule type" value="Genomic_DNA"/>
</dbReference>
<dbReference type="PANTHER" id="PTHR33112:SF10">
    <property type="entry name" value="TOL"/>
    <property type="match status" value="1"/>
</dbReference>
<sequence length="638" mass="72621">MATKPAAQPATLPHWPSIERLEESSQTCACCRTLLGCAQERASDAAGRFNKFEVDQMRTLPLVASTRSSTVRTLAAGEIRNTRIDVKLCLPNLFHYFFSLEITSLETTCPARAVDPPWQDFPTSTEARVDKIREWLQVCDEWHPACRLESQSRMPRRLIDLSSEGHVSARLVQTQAIPSSQTVYTALSYCWGDAHILKTTKATLDRHLKYLPIHEIPLTITDAFAITRRLGLRYVWVDALCIVQDDEDDWNGEVENMHEIFAGSYLTLLASEADSAAGGLFTEQPRDFSGRADYDRTFLHTQLDGGRSLRMHLCPQKRQQSALRKRGWTLQEEMLSRRTVQVSNCELVWHCQCGAIREIETNGKMQEMSQEKSGTVRDAKTAEGNWRSLLENYSGRHLSVPDDRLRALAGLASFFQQLRHDECLLGLWRKSLLEDLMWRRIGNAAERSLQPQPTQMLPSWSPLSCDQSVDFNAWNSNTSYSRPDCVADIVRCCVVWTAQPWLSSIHSSSLVLRGPTRELFLEEVTEIPDCNPPYFNIDEEEVKIDEYPLPWRCAVQWDSEGYRPPRKWKCLLLQRKTVSGFALGGETFLVLEVANEVPSPVYYRRIGIGSLGCHRTAASTGTQRWKFELDEVEEISIV</sequence>
<protein>
    <recommendedName>
        <fullName evidence="1">Heterokaryon incompatibility domain-containing protein</fullName>
    </recommendedName>
</protein>